<feature type="chain" id="PRO_5046505902" evidence="1">
    <location>
        <begin position="25"/>
        <end position="164"/>
    </location>
</feature>
<proteinExistence type="predicted"/>
<comment type="caution">
    <text evidence="3">The sequence shown here is derived from an EMBL/GenBank/DDBJ whole genome shotgun (WGS) entry which is preliminary data.</text>
</comment>
<dbReference type="InterPro" id="IPR011051">
    <property type="entry name" value="RmlC_Cupin_sf"/>
</dbReference>
<name>A0ABT0LJL5_9GAMM</name>
<dbReference type="Gene3D" id="2.60.120.10">
    <property type="entry name" value="Jelly Rolls"/>
    <property type="match status" value="1"/>
</dbReference>
<keyword evidence="4" id="KW-1185">Reference proteome</keyword>
<evidence type="ECO:0000313" key="3">
    <source>
        <dbReference type="EMBL" id="MCL1127912.1"/>
    </source>
</evidence>
<reference evidence="3 4" key="1">
    <citation type="submission" date="2022-01" db="EMBL/GenBank/DDBJ databases">
        <title>Whole genome-based taxonomy of the Shewanellaceae.</title>
        <authorList>
            <person name="Martin-Rodriguez A.J."/>
        </authorList>
    </citation>
    <scope>NUCLEOTIDE SEQUENCE [LARGE SCALE GENOMIC DNA]</scope>
    <source>
        <strain evidence="3 4">DSM 17177</strain>
    </source>
</reference>
<feature type="signal peptide" evidence="1">
    <location>
        <begin position="1"/>
        <end position="24"/>
    </location>
</feature>
<dbReference type="Proteomes" id="UP001203423">
    <property type="component" value="Unassembled WGS sequence"/>
</dbReference>
<evidence type="ECO:0000259" key="2">
    <source>
        <dbReference type="Pfam" id="PF07883"/>
    </source>
</evidence>
<feature type="domain" description="Cupin type-2" evidence="2">
    <location>
        <begin position="78"/>
        <end position="147"/>
    </location>
</feature>
<dbReference type="Pfam" id="PF07883">
    <property type="entry name" value="Cupin_2"/>
    <property type="match status" value="1"/>
</dbReference>
<evidence type="ECO:0000256" key="1">
    <source>
        <dbReference type="SAM" id="SignalP"/>
    </source>
</evidence>
<protein>
    <submittedName>
        <fullName evidence="3">Cupin domain-containing protein</fullName>
    </submittedName>
</protein>
<dbReference type="SUPFAM" id="SSF51182">
    <property type="entry name" value="RmlC-like cupins"/>
    <property type="match status" value="1"/>
</dbReference>
<dbReference type="RefSeq" id="WP_248943338.1">
    <property type="nucleotide sequence ID" value="NZ_JAKIKS010000248.1"/>
</dbReference>
<dbReference type="InterPro" id="IPR014710">
    <property type="entry name" value="RmlC-like_jellyroll"/>
</dbReference>
<evidence type="ECO:0000313" key="4">
    <source>
        <dbReference type="Proteomes" id="UP001203423"/>
    </source>
</evidence>
<sequence length="164" mass="18622">MRTLSIILQNFMLLLFFTCHLAVAETETLPHSEKKIKKDELRTQVLTAELMIKTEKSWDGVLLPHYPSQQPEITVLRLTVPPKTRLPVHKHPLINIAYLTKGELTFFLEDDSKSITLKPGDVDIEVVKTWNYGVNNGDTPAELIAIYLGTKAIPLSINKYENNP</sequence>
<dbReference type="CDD" id="cd02236">
    <property type="entry name" value="cupin_CV2614-like"/>
    <property type="match status" value="1"/>
</dbReference>
<accession>A0ABT0LJL5</accession>
<gene>
    <name evidence="3" type="ORF">L2764_26525</name>
</gene>
<dbReference type="EMBL" id="JAKIKS010000248">
    <property type="protein sequence ID" value="MCL1127912.1"/>
    <property type="molecule type" value="Genomic_DNA"/>
</dbReference>
<organism evidence="3 4">
    <name type="scientific">Shewanella surugensis</name>
    <dbReference type="NCBI Taxonomy" id="212020"/>
    <lineage>
        <taxon>Bacteria</taxon>
        <taxon>Pseudomonadati</taxon>
        <taxon>Pseudomonadota</taxon>
        <taxon>Gammaproteobacteria</taxon>
        <taxon>Alteromonadales</taxon>
        <taxon>Shewanellaceae</taxon>
        <taxon>Shewanella</taxon>
    </lineage>
</organism>
<keyword evidence="1" id="KW-0732">Signal</keyword>
<dbReference type="InterPro" id="IPR013096">
    <property type="entry name" value="Cupin_2"/>
</dbReference>